<dbReference type="InterPro" id="IPR057991">
    <property type="entry name" value="TPR_TAF2_C"/>
</dbReference>
<name>A0A7R9QN38_9ACAR</name>
<sequence>MNSQLSYDSKIRCAVVDFYYTLYGRGRPSCLPKPEFSVVLNLKEKKVSTALITTDELEPQDSSIDRDMEVEDTKDLSKDTEDMDILPVEERFDQIV</sequence>
<organism evidence="3">
    <name type="scientific">Medioppia subpectinata</name>
    <dbReference type="NCBI Taxonomy" id="1979941"/>
    <lineage>
        <taxon>Eukaryota</taxon>
        <taxon>Metazoa</taxon>
        <taxon>Ecdysozoa</taxon>
        <taxon>Arthropoda</taxon>
        <taxon>Chelicerata</taxon>
        <taxon>Arachnida</taxon>
        <taxon>Acari</taxon>
        <taxon>Acariformes</taxon>
        <taxon>Sarcoptiformes</taxon>
        <taxon>Oribatida</taxon>
        <taxon>Brachypylina</taxon>
        <taxon>Oppioidea</taxon>
        <taxon>Oppiidae</taxon>
        <taxon>Medioppia</taxon>
    </lineage>
</organism>
<dbReference type="Pfam" id="PF25577">
    <property type="entry name" value="TPR_TAF2_C"/>
    <property type="match status" value="1"/>
</dbReference>
<evidence type="ECO:0000256" key="1">
    <source>
        <dbReference type="SAM" id="MobiDB-lite"/>
    </source>
</evidence>
<dbReference type="EMBL" id="OC906338">
    <property type="protein sequence ID" value="CAD7650387.1"/>
    <property type="molecule type" value="Genomic_DNA"/>
</dbReference>
<accession>A0A7R9QN38</accession>
<protein>
    <recommendedName>
        <fullName evidence="2">Transcription initiation factor TFIID subunit 2 TPR repeats domain-containing protein</fullName>
    </recommendedName>
</protein>
<gene>
    <name evidence="3" type="ORF">OSB1V03_LOCUS22831</name>
</gene>
<dbReference type="OrthoDB" id="308861at2759"/>
<dbReference type="AlphaFoldDB" id="A0A7R9QN38"/>
<evidence type="ECO:0000313" key="4">
    <source>
        <dbReference type="Proteomes" id="UP000759131"/>
    </source>
</evidence>
<evidence type="ECO:0000313" key="3">
    <source>
        <dbReference type="EMBL" id="CAD7650387.1"/>
    </source>
</evidence>
<feature type="non-terminal residue" evidence="3">
    <location>
        <position position="1"/>
    </location>
</feature>
<evidence type="ECO:0000259" key="2">
    <source>
        <dbReference type="Pfam" id="PF25577"/>
    </source>
</evidence>
<proteinExistence type="predicted"/>
<keyword evidence="4" id="KW-1185">Reference proteome</keyword>
<dbReference type="EMBL" id="CAJPIZ010051763">
    <property type="protein sequence ID" value="CAG2122886.1"/>
    <property type="molecule type" value="Genomic_DNA"/>
</dbReference>
<feature type="compositionally biased region" description="Basic and acidic residues" evidence="1">
    <location>
        <begin position="63"/>
        <end position="80"/>
    </location>
</feature>
<feature type="region of interest" description="Disordered" evidence="1">
    <location>
        <begin position="60"/>
        <end position="83"/>
    </location>
</feature>
<reference evidence="3" key="1">
    <citation type="submission" date="2020-11" db="EMBL/GenBank/DDBJ databases">
        <authorList>
            <person name="Tran Van P."/>
        </authorList>
    </citation>
    <scope>NUCLEOTIDE SEQUENCE</scope>
</reference>
<feature type="domain" description="Transcription initiation factor TFIID subunit 2 TPR repeats" evidence="2">
    <location>
        <begin position="1"/>
        <end position="47"/>
    </location>
</feature>
<dbReference type="Proteomes" id="UP000759131">
    <property type="component" value="Unassembled WGS sequence"/>
</dbReference>